<dbReference type="InterPro" id="IPR003783">
    <property type="entry name" value="Regulatory_RecX"/>
</dbReference>
<evidence type="ECO:0000256" key="5">
    <source>
        <dbReference type="HAMAP-Rule" id="MF_01114"/>
    </source>
</evidence>
<comment type="caution">
    <text evidence="9">The sequence shown here is derived from an EMBL/GenBank/DDBJ whole genome shotgun (WGS) entry which is preliminary data.</text>
</comment>
<keyword evidence="4 5" id="KW-0963">Cytoplasm</keyword>
<dbReference type="Proteomes" id="UP000310016">
    <property type="component" value="Unassembled WGS sequence"/>
</dbReference>
<proteinExistence type="inferred from homology"/>
<evidence type="ECO:0000259" key="7">
    <source>
        <dbReference type="Pfam" id="PF02631"/>
    </source>
</evidence>
<dbReference type="Gene3D" id="1.10.10.10">
    <property type="entry name" value="Winged helix-like DNA-binding domain superfamily/Winged helix DNA-binding domain"/>
    <property type="match status" value="3"/>
</dbReference>
<evidence type="ECO:0000256" key="6">
    <source>
        <dbReference type="SAM" id="MobiDB-lite"/>
    </source>
</evidence>
<keyword evidence="10" id="KW-1185">Reference proteome</keyword>
<dbReference type="InterPro" id="IPR053925">
    <property type="entry name" value="RecX_HTH_3rd"/>
</dbReference>
<comment type="function">
    <text evidence="5">Modulates RecA activity.</text>
</comment>
<dbReference type="GO" id="GO:0006282">
    <property type="term" value="P:regulation of DNA repair"/>
    <property type="evidence" value="ECO:0007669"/>
    <property type="project" value="UniProtKB-UniRule"/>
</dbReference>
<dbReference type="OrthoDB" id="5295441at2"/>
<dbReference type="NCBIfam" id="NF001055">
    <property type="entry name" value="PRK00117.2-5"/>
    <property type="match status" value="1"/>
</dbReference>
<evidence type="ECO:0000256" key="3">
    <source>
        <dbReference type="ARBA" id="ARBA00018111"/>
    </source>
</evidence>
<dbReference type="EMBL" id="SUMF01000003">
    <property type="protein sequence ID" value="TJZ76306.1"/>
    <property type="molecule type" value="Genomic_DNA"/>
</dbReference>
<protein>
    <recommendedName>
        <fullName evidence="3 5">Regulatory protein RecX</fullName>
    </recommendedName>
</protein>
<dbReference type="InterPro" id="IPR036388">
    <property type="entry name" value="WH-like_DNA-bd_sf"/>
</dbReference>
<evidence type="ECO:0000259" key="8">
    <source>
        <dbReference type="Pfam" id="PF21981"/>
    </source>
</evidence>
<reference evidence="9 10" key="1">
    <citation type="submission" date="2019-04" db="EMBL/GenBank/DDBJ databases">
        <title>Chitiniphilus eburnea sp. nov., a novel chitinolytic bacterium isolated from aquaculture sludge.</title>
        <authorList>
            <person name="Sheng M."/>
        </authorList>
    </citation>
    <scope>NUCLEOTIDE SEQUENCE [LARGE SCALE GENOMIC DNA]</scope>
    <source>
        <strain evidence="9 10">HX-2-15</strain>
    </source>
</reference>
<comment type="similarity">
    <text evidence="2 5">Belongs to the RecX family.</text>
</comment>
<dbReference type="PANTHER" id="PTHR33602:SF1">
    <property type="entry name" value="REGULATORY PROTEIN RECX FAMILY PROTEIN"/>
    <property type="match status" value="1"/>
</dbReference>
<comment type="subcellular location">
    <subcellularLocation>
        <location evidence="1 5">Cytoplasm</location>
    </subcellularLocation>
</comment>
<dbReference type="Pfam" id="PF21981">
    <property type="entry name" value="RecX_HTH3"/>
    <property type="match status" value="1"/>
</dbReference>
<dbReference type="InterPro" id="IPR053924">
    <property type="entry name" value="RecX_HTH_2nd"/>
</dbReference>
<organism evidence="9 10">
    <name type="scientific">Chitiniphilus eburneus</name>
    <dbReference type="NCBI Taxonomy" id="2571148"/>
    <lineage>
        <taxon>Bacteria</taxon>
        <taxon>Pseudomonadati</taxon>
        <taxon>Pseudomonadota</taxon>
        <taxon>Betaproteobacteria</taxon>
        <taxon>Neisseriales</taxon>
        <taxon>Chitinibacteraceae</taxon>
        <taxon>Chitiniphilus</taxon>
    </lineage>
</organism>
<dbReference type="PANTHER" id="PTHR33602">
    <property type="entry name" value="REGULATORY PROTEIN RECX FAMILY PROTEIN"/>
    <property type="match status" value="1"/>
</dbReference>
<feature type="region of interest" description="Disordered" evidence="6">
    <location>
        <begin position="1"/>
        <end position="42"/>
    </location>
</feature>
<evidence type="ECO:0000313" key="9">
    <source>
        <dbReference type="EMBL" id="TJZ76306.1"/>
    </source>
</evidence>
<gene>
    <name evidence="5 9" type="primary">recX</name>
    <name evidence="9" type="ORF">FAZ21_05890</name>
</gene>
<feature type="domain" description="RecX third three-helical" evidence="8">
    <location>
        <begin position="136"/>
        <end position="179"/>
    </location>
</feature>
<dbReference type="AlphaFoldDB" id="A0A4U0Q558"/>
<dbReference type="HAMAP" id="MF_01114">
    <property type="entry name" value="RecX"/>
    <property type="match status" value="1"/>
</dbReference>
<evidence type="ECO:0000256" key="2">
    <source>
        <dbReference type="ARBA" id="ARBA00009695"/>
    </source>
</evidence>
<evidence type="ECO:0000256" key="1">
    <source>
        <dbReference type="ARBA" id="ARBA00004496"/>
    </source>
</evidence>
<dbReference type="Pfam" id="PF02631">
    <property type="entry name" value="RecX_HTH2"/>
    <property type="match status" value="1"/>
</dbReference>
<feature type="domain" description="RecX second three-helical" evidence="7">
    <location>
        <begin position="90"/>
        <end position="129"/>
    </location>
</feature>
<dbReference type="GO" id="GO:0005737">
    <property type="term" value="C:cytoplasm"/>
    <property type="evidence" value="ECO:0007669"/>
    <property type="project" value="UniProtKB-SubCell"/>
</dbReference>
<evidence type="ECO:0000256" key="4">
    <source>
        <dbReference type="ARBA" id="ARBA00022490"/>
    </source>
</evidence>
<accession>A0A4U0Q558</accession>
<evidence type="ECO:0000313" key="10">
    <source>
        <dbReference type="Proteomes" id="UP000310016"/>
    </source>
</evidence>
<name>A0A4U0Q558_9NEIS</name>
<sequence length="186" mass="20808">MRRTPSRPSKPPVHPLQGEPHGSPCSLATPHHEAPPLPKPPATLRNRALALLSRREHSRLELLRKLKPHTEDEAELETLLDDFAQRGWLSDARFAESWVHGRAARYGGTRLKAELCSKGVAAETIDDTLAHLQTSEAARARDIWQRKFGSPATDAKERARQLRFLATRGFSLDVIYAVVGGDWDDE</sequence>